<dbReference type="Proteomes" id="UP001152561">
    <property type="component" value="Unassembled WGS sequence"/>
</dbReference>
<keyword evidence="1" id="KW-0479">Metal-binding</keyword>
<evidence type="ECO:0000256" key="3">
    <source>
        <dbReference type="ARBA" id="ARBA00022837"/>
    </source>
</evidence>
<dbReference type="GO" id="GO:0005783">
    <property type="term" value="C:endoplasmic reticulum"/>
    <property type="evidence" value="ECO:0007669"/>
    <property type="project" value="TreeGrafter"/>
</dbReference>
<dbReference type="Pfam" id="PF13202">
    <property type="entry name" value="EF-hand_5"/>
    <property type="match status" value="2"/>
</dbReference>
<dbReference type="PANTHER" id="PTHR10827">
    <property type="entry name" value="RETICULOCALBIN"/>
    <property type="match status" value="1"/>
</dbReference>
<dbReference type="InterPro" id="IPR002048">
    <property type="entry name" value="EF_hand_dom"/>
</dbReference>
<protein>
    <recommendedName>
        <fullName evidence="4">EF-hand domain-containing protein</fullName>
    </recommendedName>
</protein>
<dbReference type="EMBL" id="JAJAGQ010000007">
    <property type="protein sequence ID" value="KAJ8558107.1"/>
    <property type="molecule type" value="Genomic_DNA"/>
</dbReference>
<keyword evidence="2" id="KW-0677">Repeat</keyword>
<dbReference type="SMART" id="SM00054">
    <property type="entry name" value="EFh"/>
    <property type="match status" value="3"/>
</dbReference>
<dbReference type="PROSITE" id="PS00018">
    <property type="entry name" value="EF_HAND_1"/>
    <property type="match status" value="4"/>
</dbReference>
<name>A0A9Q1MJH8_9SOLA</name>
<dbReference type="OrthoDB" id="293868at2759"/>
<feature type="domain" description="EF-hand" evidence="4">
    <location>
        <begin position="162"/>
        <end position="197"/>
    </location>
</feature>
<comment type="caution">
    <text evidence="5">The sequence shown here is derived from an EMBL/GenBank/DDBJ whole genome shotgun (WGS) entry which is preliminary data.</text>
</comment>
<keyword evidence="3" id="KW-0106">Calcium</keyword>
<proteinExistence type="predicted"/>
<evidence type="ECO:0000256" key="1">
    <source>
        <dbReference type="ARBA" id="ARBA00022723"/>
    </source>
</evidence>
<evidence type="ECO:0000259" key="4">
    <source>
        <dbReference type="PROSITE" id="PS50222"/>
    </source>
</evidence>
<dbReference type="Gene3D" id="1.10.238.10">
    <property type="entry name" value="EF-hand"/>
    <property type="match status" value="2"/>
</dbReference>
<accession>A0A9Q1MJH8</accession>
<evidence type="ECO:0000313" key="5">
    <source>
        <dbReference type="EMBL" id="KAJ8558107.1"/>
    </source>
</evidence>
<sequence length="282" mass="33313">MVLFHILDVAPKDSFMEYKELETWNTKQAIDRLHYRTRRELEFRDKDGDGAISFNEYLPQFTNEDIERNETSHGEAGWWMSQFRNADADRSGTLNLYEFRDFMHPEDSRNEQIQKWLLREKISLESLQQMDVNKDHRLNRLEFSNGAYNIYKTYLEYESLGTNIPTPFEAFANLDYDGDGFLRVEELKPILQYLCPGELSYAKVYTTYLIREADDNQDGKLTLDEILNHESIFYSTVYDNVQVSLSHSSSILKKICLKDHDVTTLKRLRLPQLANYRQVICL</sequence>
<gene>
    <name evidence="5" type="ORF">K7X08_004873</name>
</gene>
<dbReference type="InterPro" id="IPR011992">
    <property type="entry name" value="EF-hand-dom_pair"/>
</dbReference>
<reference evidence="6" key="1">
    <citation type="journal article" date="2023" name="Proc. Natl. Acad. Sci. U.S.A.">
        <title>Genomic and structural basis for evolution of tropane alkaloid biosynthesis.</title>
        <authorList>
            <person name="Wanga Y.-J."/>
            <person name="Taina T."/>
            <person name="Yua J.-Y."/>
            <person name="Lia J."/>
            <person name="Xua B."/>
            <person name="Chenc J."/>
            <person name="D'Auriad J.C."/>
            <person name="Huanga J.-P."/>
            <person name="Huanga S.-X."/>
        </authorList>
    </citation>
    <scope>NUCLEOTIDE SEQUENCE [LARGE SCALE GENOMIC DNA]</scope>
    <source>
        <strain evidence="6">cv. KIB-2019</strain>
    </source>
</reference>
<dbReference type="AlphaFoldDB" id="A0A9Q1MJH8"/>
<dbReference type="SUPFAM" id="SSF47473">
    <property type="entry name" value="EF-hand"/>
    <property type="match status" value="2"/>
</dbReference>
<dbReference type="PANTHER" id="PTHR10827:SF98">
    <property type="entry name" value="45 KDA CALCIUM-BINDING PROTEIN"/>
    <property type="match status" value="1"/>
</dbReference>
<dbReference type="Pfam" id="PF13499">
    <property type="entry name" value="EF-hand_7"/>
    <property type="match status" value="1"/>
</dbReference>
<dbReference type="GO" id="GO:0005509">
    <property type="term" value="F:calcium ion binding"/>
    <property type="evidence" value="ECO:0007669"/>
    <property type="project" value="InterPro"/>
</dbReference>
<keyword evidence="6" id="KW-1185">Reference proteome</keyword>
<evidence type="ECO:0000313" key="6">
    <source>
        <dbReference type="Proteomes" id="UP001152561"/>
    </source>
</evidence>
<organism evidence="5 6">
    <name type="scientific">Anisodus acutangulus</name>
    <dbReference type="NCBI Taxonomy" id="402998"/>
    <lineage>
        <taxon>Eukaryota</taxon>
        <taxon>Viridiplantae</taxon>
        <taxon>Streptophyta</taxon>
        <taxon>Embryophyta</taxon>
        <taxon>Tracheophyta</taxon>
        <taxon>Spermatophyta</taxon>
        <taxon>Magnoliopsida</taxon>
        <taxon>eudicotyledons</taxon>
        <taxon>Gunneridae</taxon>
        <taxon>Pentapetalae</taxon>
        <taxon>asterids</taxon>
        <taxon>lamiids</taxon>
        <taxon>Solanales</taxon>
        <taxon>Solanaceae</taxon>
        <taxon>Solanoideae</taxon>
        <taxon>Hyoscyameae</taxon>
        <taxon>Anisodus</taxon>
    </lineage>
</organism>
<dbReference type="PROSITE" id="PS50222">
    <property type="entry name" value="EF_HAND_2"/>
    <property type="match status" value="2"/>
</dbReference>
<evidence type="ECO:0000256" key="2">
    <source>
        <dbReference type="ARBA" id="ARBA00022737"/>
    </source>
</evidence>
<dbReference type="InterPro" id="IPR018247">
    <property type="entry name" value="EF_Hand_1_Ca_BS"/>
</dbReference>
<feature type="domain" description="EF-hand" evidence="4">
    <location>
        <begin position="74"/>
        <end position="109"/>
    </location>
</feature>